<dbReference type="Pfam" id="PF13289">
    <property type="entry name" value="SIR2_2"/>
    <property type="match status" value="1"/>
</dbReference>
<dbReference type="AlphaFoldDB" id="A0A1M7ZD17"/>
<organism evidence="1 2">
    <name type="scientific">Algoriphagus zhangzhouensis</name>
    <dbReference type="NCBI Taxonomy" id="1073327"/>
    <lineage>
        <taxon>Bacteria</taxon>
        <taxon>Pseudomonadati</taxon>
        <taxon>Bacteroidota</taxon>
        <taxon>Cytophagia</taxon>
        <taxon>Cytophagales</taxon>
        <taxon>Cyclobacteriaceae</taxon>
        <taxon>Algoriphagus</taxon>
    </lineage>
</organism>
<dbReference type="RefSeq" id="WP_083586438.1">
    <property type="nucleotide sequence ID" value="NZ_FRXN01000003.1"/>
</dbReference>
<name>A0A1M7ZD17_9BACT</name>
<dbReference type="InterPro" id="IPR029035">
    <property type="entry name" value="DHS-like_NAD/FAD-binding_dom"/>
</dbReference>
<keyword evidence="2" id="KW-1185">Reference proteome</keyword>
<protein>
    <submittedName>
        <fullName evidence="1">SIR2-like domain-containing protein</fullName>
    </submittedName>
</protein>
<proteinExistence type="predicted"/>
<dbReference type="EMBL" id="FRXN01000003">
    <property type="protein sequence ID" value="SHO62788.1"/>
    <property type="molecule type" value="Genomic_DNA"/>
</dbReference>
<evidence type="ECO:0000313" key="1">
    <source>
        <dbReference type="EMBL" id="SHO62788.1"/>
    </source>
</evidence>
<accession>A0A1M7ZD17</accession>
<dbReference type="SUPFAM" id="SSF52467">
    <property type="entry name" value="DHS-like NAD/FAD-binding domain"/>
    <property type="match status" value="1"/>
</dbReference>
<gene>
    <name evidence="1" type="ORF">SAMN04488108_2315</name>
</gene>
<dbReference type="Proteomes" id="UP000184609">
    <property type="component" value="Unassembled WGS sequence"/>
</dbReference>
<evidence type="ECO:0000313" key="2">
    <source>
        <dbReference type="Proteomes" id="UP000184609"/>
    </source>
</evidence>
<dbReference type="STRING" id="1073327.SAMN04488108_2315"/>
<sequence>MSLESEYYSNLSKIIASTKFNLPENYLDKLNESLMSLQKIDFNNILKNLPATRKSTTPTAIKYLKQAHDSENLNLVLGAGISKPYGLPTWDFLLQRLLLKTIEETPEKAVVLSKVFTKVFNPSPLIAGRYLQESLFDTKDKNRFEKEVRKTLYDSFDKDAESPIMDEIVKLCAAPGNSPNLDGIITYNYDDVIETKIKEKNMDIPFQSVYGQAVDPDNRALAIYHVHGFLPQEGTINELNNITLGEYVYHEQYSNIYSWNNIVQINKFRDKTCLFIGTSLSDPNIRRLLDIANSQKKGRKFHYIIKKKSPRVWVQERLKQILDDNPQIFNEKVKAKLDFDETVDLLIEIQNRFEEKDSESLGVKTVWIEDYDKDIASILKKIRE</sequence>
<reference evidence="2" key="1">
    <citation type="submission" date="2016-12" db="EMBL/GenBank/DDBJ databases">
        <authorList>
            <person name="Varghese N."/>
            <person name="Submissions S."/>
        </authorList>
    </citation>
    <scope>NUCLEOTIDE SEQUENCE [LARGE SCALE GENOMIC DNA]</scope>
    <source>
        <strain evidence="2">DSM 25035</strain>
    </source>
</reference>
<dbReference type="OrthoDB" id="1688888at2"/>